<sequence>MGATHINAGTYTVNWSFAGNSNYQKASGTATVTIGKANASIDVSGGTFTYDGNPHGATGTATGVKEEALSGLNLGASFTNVPGGTANWTFTDATGNYNNATGSAQIVITKANATIQVDGKTVTYDGQAHGATGTAKGAGGENLNSLLSLGDSFTNVPGGTATWSFKGDANHNEANGTAKIVINKAPSSVSIDNLPSSGTVGGSFTPTFAVVGDGTTSVTSQTASICSVTGGVVSYVADGTCTLQAAVTAGTNYEAATGEPQSFTIVQKVSSCVVTASFQAPIQNNVRNLAKLGNVVPVKVSLTDCNGQAVTNQSLFITVVAGTNNVSLDANVAVTESVSSADSGQQLRLVDSKHMYNLSTKGLTAGTDYTIRIHTGSTSGTVIANAVLQPRK</sequence>
<proteinExistence type="predicted"/>
<evidence type="ECO:0000313" key="1">
    <source>
        <dbReference type="EMBL" id="CAA9358369.1"/>
    </source>
</evidence>
<dbReference type="AlphaFoldDB" id="A0A6J4MHA3"/>
<protein>
    <submittedName>
        <fullName evidence="1">Filamentous haemagglutinin family outer membrane protein</fullName>
    </submittedName>
</protein>
<accession>A0A6J4MHA3</accession>
<dbReference type="EMBL" id="CADCTR010002528">
    <property type="protein sequence ID" value="CAA9358369.1"/>
    <property type="molecule type" value="Genomic_DNA"/>
</dbReference>
<name>A0A6J4MHA3_9CHLR</name>
<reference evidence="1" key="1">
    <citation type="submission" date="2020-02" db="EMBL/GenBank/DDBJ databases">
        <authorList>
            <person name="Meier V. D."/>
        </authorList>
    </citation>
    <scope>NUCLEOTIDE SEQUENCE</scope>
    <source>
        <strain evidence="1">AVDCRST_MAG93</strain>
    </source>
</reference>
<dbReference type="NCBIfam" id="NF038114">
    <property type="entry name" value="rightmost"/>
    <property type="match status" value="1"/>
</dbReference>
<gene>
    <name evidence="1" type="ORF">AVDCRST_MAG93-7500</name>
</gene>
<organism evidence="1">
    <name type="scientific">uncultured Chloroflexia bacterium</name>
    <dbReference type="NCBI Taxonomy" id="1672391"/>
    <lineage>
        <taxon>Bacteria</taxon>
        <taxon>Bacillati</taxon>
        <taxon>Chloroflexota</taxon>
        <taxon>Chloroflexia</taxon>
        <taxon>environmental samples</taxon>
    </lineage>
</organism>